<dbReference type="OrthoDB" id="6381204at2759"/>
<feature type="compositionally biased region" description="Low complexity" evidence="1">
    <location>
        <begin position="225"/>
        <end position="244"/>
    </location>
</feature>
<evidence type="ECO:0000313" key="3">
    <source>
        <dbReference type="EnsemblMetazoa" id="ISCW003845-PA"/>
    </source>
</evidence>
<protein>
    <submittedName>
        <fullName evidence="2 3">Uncharacterized protein</fullName>
    </submittedName>
</protein>
<feature type="compositionally biased region" description="Low complexity" evidence="1">
    <location>
        <begin position="110"/>
        <end position="126"/>
    </location>
</feature>
<dbReference type="STRING" id="6945.B7PGE8"/>
<dbReference type="EnsemblMetazoa" id="ISCW003845-RA">
    <property type="protein sequence ID" value="ISCW003845-PA"/>
    <property type="gene ID" value="ISCW003845"/>
</dbReference>
<gene>
    <name evidence="2" type="ORF">IscW_ISCW003845</name>
</gene>
<dbReference type="VEuPathDB" id="VectorBase:ISCI003845"/>
<dbReference type="EMBL" id="DS707746">
    <property type="protein sequence ID" value="EEC05670.1"/>
    <property type="molecule type" value="Genomic_DNA"/>
</dbReference>
<feature type="compositionally biased region" description="Low complexity" evidence="1">
    <location>
        <begin position="324"/>
        <end position="336"/>
    </location>
</feature>
<feature type="region of interest" description="Disordered" evidence="1">
    <location>
        <begin position="440"/>
        <end position="460"/>
    </location>
</feature>
<accession>B7PGE8</accession>
<sequence>MQTFPCGHRVVCRKCFVKTIQVAVSQRVLPLRCVICRTKIVRLKHSSHGRATPVMPGARALLAPCEALGETSGPFLRPHDLERPVEPLPASHYRHSAQACRFHRHRDGTSELAEPSASSSSGASCSTKAPEKSLPCSPVCSPEEVTLITGPRCQEPVSSPDEDVRNQELCGRRVTRALVHPPPRSPPDAPKSPPKVDRLSVSPGPSGIPAGTSKGAAPITHQKLPRSLPSSLSLTSPSSSSSLLDIPRDASSRCSSPQNATSAPKPSPDRHTIPKPIKAPAAKTSLPTCRTPTASPTARQTSPSPPRTTASPEPRNIPSPEPSPQALAAAALATVTLPPPPSEIRRRRGGQLHRVSPGNALPLAVRGPLVKPLVKPPRPSSRFERFRDLHVRRPTPLLPIPEKEEPEGLQLEAAFCRVAPGASDLLVCASSPKISVLQQDRAPLLQPDSPDRRSRSLRSQLRSKMAGFPSLLGSPLRALRAGARHRRVPDVN</sequence>
<dbReference type="HOGENOM" id="CLU_554653_0_0_1"/>
<dbReference type="Proteomes" id="UP000001555">
    <property type="component" value="Unassembled WGS sequence"/>
</dbReference>
<evidence type="ECO:0000313" key="4">
    <source>
        <dbReference type="Proteomes" id="UP000001555"/>
    </source>
</evidence>
<feature type="compositionally biased region" description="Pro residues" evidence="1">
    <location>
        <begin position="180"/>
        <end position="193"/>
    </location>
</feature>
<dbReference type="PaxDb" id="6945-B7PGE8"/>
<proteinExistence type="predicted"/>
<evidence type="ECO:0000313" key="2">
    <source>
        <dbReference type="EMBL" id="EEC05670.1"/>
    </source>
</evidence>
<dbReference type="EMBL" id="ABJB010520816">
    <property type="status" value="NOT_ANNOTATED_CDS"/>
    <property type="molecule type" value="Genomic_DNA"/>
</dbReference>
<organism>
    <name type="scientific">Ixodes scapularis</name>
    <name type="common">Black-legged tick</name>
    <name type="synonym">Deer tick</name>
    <dbReference type="NCBI Taxonomy" id="6945"/>
    <lineage>
        <taxon>Eukaryota</taxon>
        <taxon>Metazoa</taxon>
        <taxon>Ecdysozoa</taxon>
        <taxon>Arthropoda</taxon>
        <taxon>Chelicerata</taxon>
        <taxon>Arachnida</taxon>
        <taxon>Acari</taxon>
        <taxon>Parasitiformes</taxon>
        <taxon>Ixodida</taxon>
        <taxon>Ixodoidea</taxon>
        <taxon>Ixodidae</taxon>
        <taxon>Ixodinae</taxon>
        <taxon>Ixodes</taxon>
    </lineage>
</organism>
<dbReference type="VEuPathDB" id="VectorBase:ISCP_015189"/>
<dbReference type="InParanoid" id="B7PGE8"/>
<dbReference type="VEuPathDB" id="VectorBase:ISCP_012087"/>
<name>B7PGE8_IXOSC</name>
<dbReference type="VEuPathDB" id="VectorBase:ISCW003845"/>
<feature type="compositionally biased region" description="Low complexity" evidence="1">
    <location>
        <begin position="290"/>
        <end position="314"/>
    </location>
</feature>
<reference evidence="3" key="2">
    <citation type="submission" date="2020-05" db="UniProtKB">
        <authorList>
            <consortium name="EnsemblMetazoa"/>
        </authorList>
    </citation>
    <scope>IDENTIFICATION</scope>
    <source>
        <strain evidence="3">wikel</strain>
    </source>
</reference>
<keyword evidence="4" id="KW-1185">Reference proteome</keyword>
<evidence type="ECO:0000256" key="1">
    <source>
        <dbReference type="SAM" id="MobiDB-lite"/>
    </source>
</evidence>
<feature type="compositionally biased region" description="Polar residues" evidence="1">
    <location>
        <begin position="252"/>
        <end position="264"/>
    </location>
</feature>
<dbReference type="AlphaFoldDB" id="B7PGE8"/>
<reference evidence="2 4" key="1">
    <citation type="submission" date="2008-03" db="EMBL/GenBank/DDBJ databases">
        <title>Annotation of Ixodes scapularis.</title>
        <authorList>
            <consortium name="Ixodes scapularis Genome Project Consortium"/>
            <person name="Caler E."/>
            <person name="Hannick L.I."/>
            <person name="Bidwell S."/>
            <person name="Joardar V."/>
            <person name="Thiagarajan M."/>
            <person name="Amedeo P."/>
            <person name="Galinsky K.J."/>
            <person name="Schobel S."/>
            <person name="Inman J."/>
            <person name="Hostetler J."/>
            <person name="Miller J."/>
            <person name="Hammond M."/>
            <person name="Megy K."/>
            <person name="Lawson D."/>
            <person name="Kodira C."/>
            <person name="Sutton G."/>
            <person name="Meyer J."/>
            <person name="Hill C.A."/>
            <person name="Birren B."/>
            <person name="Nene V."/>
            <person name="Collins F."/>
            <person name="Alarcon-Chaidez F."/>
            <person name="Wikel S."/>
            <person name="Strausberg R."/>
        </authorList>
    </citation>
    <scope>NUCLEOTIDE SEQUENCE [LARGE SCALE GENOMIC DNA]</scope>
    <source>
        <strain evidence="4">Wikel</strain>
        <strain evidence="2">Wikel colony</strain>
    </source>
</reference>
<feature type="region of interest" description="Disordered" evidence="1">
    <location>
        <begin position="107"/>
        <end position="139"/>
    </location>
</feature>
<feature type="region of interest" description="Disordered" evidence="1">
    <location>
        <begin position="176"/>
        <end position="381"/>
    </location>
</feature>